<reference evidence="1" key="1">
    <citation type="submission" date="2021-01" db="EMBL/GenBank/DDBJ databases">
        <title>Adiantum capillus-veneris genome.</title>
        <authorList>
            <person name="Fang Y."/>
            <person name="Liao Q."/>
        </authorList>
    </citation>
    <scope>NUCLEOTIDE SEQUENCE</scope>
    <source>
        <strain evidence="1">H3</strain>
        <tissue evidence="1">Leaf</tissue>
    </source>
</reference>
<gene>
    <name evidence="1" type="ORF">GOP47_0010174</name>
</gene>
<name>A0A9D4ZG32_ADICA</name>
<keyword evidence="2" id="KW-1185">Reference proteome</keyword>
<accession>A0A9D4ZG32</accession>
<evidence type="ECO:0000313" key="2">
    <source>
        <dbReference type="Proteomes" id="UP000886520"/>
    </source>
</evidence>
<comment type="caution">
    <text evidence="1">The sequence shown here is derived from an EMBL/GenBank/DDBJ whole genome shotgun (WGS) entry which is preliminary data.</text>
</comment>
<evidence type="ECO:0000313" key="1">
    <source>
        <dbReference type="EMBL" id="KAI5074213.1"/>
    </source>
</evidence>
<organism evidence="1 2">
    <name type="scientific">Adiantum capillus-veneris</name>
    <name type="common">Maidenhair fern</name>
    <dbReference type="NCBI Taxonomy" id="13818"/>
    <lineage>
        <taxon>Eukaryota</taxon>
        <taxon>Viridiplantae</taxon>
        <taxon>Streptophyta</taxon>
        <taxon>Embryophyta</taxon>
        <taxon>Tracheophyta</taxon>
        <taxon>Polypodiopsida</taxon>
        <taxon>Polypodiidae</taxon>
        <taxon>Polypodiales</taxon>
        <taxon>Pteridineae</taxon>
        <taxon>Pteridaceae</taxon>
        <taxon>Vittarioideae</taxon>
        <taxon>Adiantum</taxon>
    </lineage>
</organism>
<protein>
    <submittedName>
        <fullName evidence="1">Uncharacterized protein</fullName>
    </submittedName>
</protein>
<sequence>MTVRRKSEIPRSSCLEESRATQSKMLEGLYQAFLMCMVQKLSLLSDLEEGLPFEEDTEVVMPDYWWYYRSENFF</sequence>
<dbReference type="AlphaFoldDB" id="A0A9D4ZG32"/>
<dbReference type="EMBL" id="JABFUD020000010">
    <property type="protein sequence ID" value="KAI5074213.1"/>
    <property type="molecule type" value="Genomic_DNA"/>
</dbReference>
<dbReference type="Proteomes" id="UP000886520">
    <property type="component" value="Chromosome 10"/>
</dbReference>
<proteinExistence type="predicted"/>